<dbReference type="EMBL" id="MW601223">
    <property type="protein sequence ID" value="QTF82119.1"/>
    <property type="molecule type" value="Genomic_DNA"/>
</dbReference>
<name>A0A8A5LML0_9CAUD</name>
<keyword evidence="2" id="KW-1185">Reference proteome</keyword>
<sequence length="348" mass="35985">MIYRGRVVETLPGQRAWVIVPPLGGQDPIEVPVVPYDLSPGEGVLVGDLSTRGADLVVLGRENELQRFPEWGELVGVPAEFPPAPHGHAWGEISGKPASYPPSAHGHTWGEISGAPATYPPSAHTHDWATGITGKPSTFAPSAHTHLWADLTDKPATFSPSAHTHPATGISDSTATGRALLTAADAAAARAAAGLDRVNNTNDAEKPISTATQQALNAKSDTSHTHSYSSVAGLDPTPIAVTFANGWTNFNSTAYSAMKSVRSAPGSVTLAGMPKPGTIAEGVVLASVHADHRPAKDAYMACVARTSVPSNIACLLVVRAANGNVEVFGAPSTTSYLCIGLSYVLANG</sequence>
<gene>
    <name evidence="1" type="primary">22</name>
    <name evidence="1" type="ORF">SEA_PRAIRIE_22</name>
</gene>
<proteinExistence type="predicted"/>
<dbReference type="Proteomes" id="UP000664925">
    <property type="component" value="Segment"/>
</dbReference>
<evidence type="ECO:0000313" key="2">
    <source>
        <dbReference type="Proteomes" id="UP000664925"/>
    </source>
</evidence>
<accession>A0A8A5LML0</accession>
<organism evidence="1 2">
    <name type="scientific">Arthrobacter phage Prairie</name>
    <dbReference type="NCBI Taxonomy" id="2816463"/>
    <lineage>
        <taxon>Viruses</taxon>
        <taxon>Duplodnaviria</taxon>
        <taxon>Heunggongvirae</taxon>
        <taxon>Uroviricota</taxon>
        <taxon>Caudoviricetes</taxon>
        <taxon>Berryhillviridae</taxon>
        <taxon>Lilmacvirus</taxon>
        <taxon>Lilmacvirus prairie</taxon>
    </lineage>
</organism>
<reference evidence="1" key="1">
    <citation type="submission" date="2021-02" db="EMBL/GenBank/DDBJ databases">
        <authorList>
            <person name="Johnson B.J."/>
            <person name="Isenhart S.H."/>
            <person name="Brown D.K."/>
            <person name="Kleven A.S."/>
            <person name="Bohn B.R."/>
            <person name="Martinez L.A."/>
            <person name="Garcia C.A."/>
            <person name="Zack K.M."/>
            <person name="Garlena R.A."/>
            <person name="Russell D.A."/>
            <person name="Jacobs-Sera D."/>
            <person name="Hatfull G.F."/>
        </authorList>
    </citation>
    <scope>NUCLEOTIDE SEQUENCE</scope>
</reference>
<evidence type="ECO:0000313" key="1">
    <source>
        <dbReference type="EMBL" id="QTF82119.1"/>
    </source>
</evidence>
<protein>
    <recommendedName>
        <fullName evidence="3">Minor tail protein</fullName>
    </recommendedName>
</protein>
<evidence type="ECO:0008006" key="3">
    <source>
        <dbReference type="Google" id="ProtNLM"/>
    </source>
</evidence>